<evidence type="ECO:0000256" key="4">
    <source>
        <dbReference type="SAM" id="MobiDB-lite"/>
    </source>
</evidence>
<dbReference type="InterPro" id="IPR057625">
    <property type="entry name" value="TPR1-6-like_ubiquitin"/>
</dbReference>
<dbReference type="InterPro" id="IPR009057">
    <property type="entry name" value="Homeodomain-like_sf"/>
</dbReference>
<dbReference type="InterPro" id="IPR031105">
    <property type="entry name" value="TRP_plant"/>
</dbReference>
<keyword evidence="2" id="KW-0238">DNA-binding</keyword>
<accession>A0A8K0MQE2</accession>
<sequence>MESDHLDPTEFVTGAYMVLQKRLDYGFNGYQVPATPRATRSARRRGTVRKRIEENQMCAFDLLATVAGKLLLNTESSPSSSNTSSEKEHCTNDNQDCQDGKNVLKMEPYDQGSYDRTSLVSELVLQGHDENISSKESLLPPNDDHSGFTSTTTSNCSERLGSDKLVNGKIKSEMGSFVSKIEVGSSGDCKLDGEVKTLVNDTGKVLTGNDANVCSSEDPVVWDGEPPALVSSDSSTKVPFCGDHIPQKSRPASRDDIKVVSRDDDENSSGCTHPNTSTKYFKRVPRIGDRRIRKILASKYWKVSPKLKDETFSNPDGDIKPIYRSRKDLYKRQRSQMNIPFKKRKLFNRGSGLKSDGGINGDGFFDSPEDGIGDGPGSCPKLRGTGKSSSIAGQRASFQSRDSHVKLRIKSFRVPELFIEIPETATVGSLKRTVMEAVTEILGGGLHIGVLLQGKKVRDDNKTLLQTGISHHNQLDALGFTLEPSPSQNPPPICPGDSPRLLPGDPPLPLARYTPNPTGDRLEISDVTPEPHAASLGNFVESDHDSAPSPSNMSANKSTTDSKALVPVPAMSVEALAAVPMHRKSKRSEIAQRRIRRPFSVTEVEALVLAVEKLGTGRWRDVKLRAFDNAKHRTYVDLKDKWKTLVHTARISPQQRRGEPVPQELLDRVLSAHAYWSQQQAKQQLKQHHQPDTTCLLL</sequence>
<organism evidence="7 8">
    <name type="scientific">Rhamnella rubrinervis</name>
    <dbReference type="NCBI Taxonomy" id="2594499"/>
    <lineage>
        <taxon>Eukaryota</taxon>
        <taxon>Viridiplantae</taxon>
        <taxon>Streptophyta</taxon>
        <taxon>Embryophyta</taxon>
        <taxon>Tracheophyta</taxon>
        <taxon>Spermatophyta</taxon>
        <taxon>Magnoliopsida</taxon>
        <taxon>eudicotyledons</taxon>
        <taxon>Gunneridae</taxon>
        <taxon>Pentapetalae</taxon>
        <taxon>rosids</taxon>
        <taxon>fabids</taxon>
        <taxon>Rosales</taxon>
        <taxon>Rhamnaceae</taxon>
        <taxon>rhamnoid group</taxon>
        <taxon>Rhamneae</taxon>
        <taxon>Rhamnella</taxon>
    </lineage>
</organism>
<dbReference type="GO" id="GO:0005634">
    <property type="term" value="C:nucleus"/>
    <property type="evidence" value="ECO:0007669"/>
    <property type="project" value="UniProtKB-SubCell"/>
</dbReference>
<feature type="compositionally biased region" description="Basic and acidic residues" evidence="4">
    <location>
        <begin position="252"/>
        <end position="262"/>
    </location>
</feature>
<dbReference type="Pfam" id="PF23603">
    <property type="entry name" value="Ubiquitin_TPR1"/>
    <property type="match status" value="1"/>
</dbReference>
<proteinExistence type="predicted"/>
<gene>
    <name evidence="7" type="ORF">FNV43_RR05135</name>
</gene>
<dbReference type="InterPro" id="IPR001005">
    <property type="entry name" value="SANT/Myb"/>
</dbReference>
<feature type="compositionally biased region" description="Polar residues" evidence="4">
    <location>
        <begin position="548"/>
        <end position="562"/>
    </location>
</feature>
<dbReference type="InterPro" id="IPR017930">
    <property type="entry name" value="Myb_dom"/>
</dbReference>
<keyword evidence="8" id="KW-1185">Reference proteome</keyword>
<comment type="caution">
    <text evidence="7">The sequence shown here is derived from an EMBL/GenBank/DDBJ whole genome shotgun (WGS) entry which is preliminary data.</text>
</comment>
<dbReference type="CDD" id="cd11660">
    <property type="entry name" value="SANT_TRF"/>
    <property type="match status" value="1"/>
</dbReference>
<feature type="compositionally biased region" description="Polar residues" evidence="4">
    <location>
        <begin position="268"/>
        <end position="278"/>
    </location>
</feature>
<feature type="region of interest" description="Disordered" evidence="4">
    <location>
        <begin position="74"/>
        <end position="101"/>
    </location>
</feature>
<feature type="region of interest" description="Disordered" evidence="4">
    <location>
        <begin position="133"/>
        <end position="155"/>
    </location>
</feature>
<dbReference type="PANTHER" id="PTHR21717">
    <property type="entry name" value="TELOMERIC REPEAT BINDING PROTEIN"/>
    <property type="match status" value="1"/>
</dbReference>
<protein>
    <submittedName>
        <fullName evidence="7">Uncharacterized protein</fullName>
    </submittedName>
</protein>
<dbReference type="PANTHER" id="PTHR21717:SF70">
    <property type="entry name" value="TELOMERE REPEAT-BINDING PROTEIN 2-RELATED"/>
    <property type="match status" value="1"/>
</dbReference>
<keyword evidence="3" id="KW-0539">Nucleus</keyword>
<dbReference type="Proteomes" id="UP000796880">
    <property type="component" value="Unassembled WGS sequence"/>
</dbReference>
<evidence type="ECO:0000256" key="3">
    <source>
        <dbReference type="ARBA" id="ARBA00023242"/>
    </source>
</evidence>
<evidence type="ECO:0000259" key="5">
    <source>
        <dbReference type="PROSITE" id="PS50090"/>
    </source>
</evidence>
<evidence type="ECO:0000256" key="2">
    <source>
        <dbReference type="ARBA" id="ARBA00023125"/>
    </source>
</evidence>
<dbReference type="SMART" id="SM00717">
    <property type="entry name" value="SANT"/>
    <property type="match status" value="1"/>
</dbReference>
<name>A0A8K0MQE2_9ROSA</name>
<dbReference type="OrthoDB" id="2020981at2759"/>
<dbReference type="PROSITE" id="PS51294">
    <property type="entry name" value="HTH_MYB"/>
    <property type="match status" value="1"/>
</dbReference>
<feature type="region of interest" description="Disordered" evidence="4">
    <location>
        <begin position="479"/>
        <end position="562"/>
    </location>
</feature>
<dbReference type="PROSITE" id="PS50090">
    <property type="entry name" value="MYB_LIKE"/>
    <property type="match status" value="1"/>
</dbReference>
<evidence type="ECO:0000256" key="1">
    <source>
        <dbReference type="ARBA" id="ARBA00004123"/>
    </source>
</evidence>
<evidence type="ECO:0000259" key="6">
    <source>
        <dbReference type="PROSITE" id="PS51294"/>
    </source>
</evidence>
<evidence type="ECO:0000313" key="8">
    <source>
        <dbReference type="Proteomes" id="UP000796880"/>
    </source>
</evidence>
<feature type="domain" description="Myb-like" evidence="5">
    <location>
        <begin position="591"/>
        <end position="646"/>
    </location>
</feature>
<comment type="subcellular location">
    <subcellularLocation>
        <location evidence="1">Nucleus</location>
    </subcellularLocation>
</comment>
<dbReference type="AlphaFoldDB" id="A0A8K0MQE2"/>
<evidence type="ECO:0000313" key="7">
    <source>
        <dbReference type="EMBL" id="KAF3454687.1"/>
    </source>
</evidence>
<dbReference type="InterPro" id="IPR029071">
    <property type="entry name" value="Ubiquitin-like_domsf"/>
</dbReference>
<dbReference type="GO" id="GO:0042162">
    <property type="term" value="F:telomeric DNA binding"/>
    <property type="evidence" value="ECO:0007669"/>
    <property type="project" value="UniProtKB-ARBA"/>
</dbReference>
<dbReference type="Gene3D" id="1.10.246.220">
    <property type="match status" value="1"/>
</dbReference>
<dbReference type="EMBL" id="VOIH02000002">
    <property type="protein sequence ID" value="KAF3454687.1"/>
    <property type="molecule type" value="Genomic_DNA"/>
</dbReference>
<dbReference type="SUPFAM" id="SSF54236">
    <property type="entry name" value="Ubiquitin-like"/>
    <property type="match status" value="1"/>
</dbReference>
<dbReference type="SUPFAM" id="SSF46689">
    <property type="entry name" value="Homeodomain-like"/>
    <property type="match status" value="1"/>
</dbReference>
<reference evidence="7" key="1">
    <citation type="submission" date="2020-03" db="EMBL/GenBank/DDBJ databases">
        <title>A high-quality chromosome-level genome assembly of a woody plant with both climbing and erect habits, Rhamnella rubrinervis.</title>
        <authorList>
            <person name="Lu Z."/>
            <person name="Yang Y."/>
            <person name="Zhu X."/>
            <person name="Sun Y."/>
        </authorList>
    </citation>
    <scope>NUCLEOTIDE SEQUENCE</scope>
    <source>
        <strain evidence="7">BYM</strain>
        <tissue evidence="7">Leaf</tissue>
    </source>
</reference>
<feature type="region of interest" description="Disordered" evidence="4">
    <location>
        <begin position="242"/>
        <end position="278"/>
    </location>
</feature>
<feature type="compositionally biased region" description="Low complexity" evidence="4">
    <location>
        <begin position="74"/>
        <end position="84"/>
    </location>
</feature>
<feature type="domain" description="HTH myb-type" evidence="6">
    <location>
        <begin position="591"/>
        <end position="650"/>
    </location>
</feature>